<dbReference type="PANTHER" id="PTHR44757:SF2">
    <property type="entry name" value="BIOFILM ARCHITECTURE MAINTENANCE PROTEIN MBAA"/>
    <property type="match status" value="1"/>
</dbReference>
<comment type="caution">
    <text evidence="2">The sequence shown here is derived from an EMBL/GenBank/DDBJ whole genome shotgun (WGS) entry which is preliminary data.</text>
</comment>
<dbReference type="PROSITE" id="PS50887">
    <property type="entry name" value="GGDEF"/>
    <property type="match status" value="1"/>
</dbReference>
<proteinExistence type="predicted"/>
<dbReference type="Gene3D" id="3.20.20.450">
    <property type="entry name" value="EAL domain"/>
    <property type="match status" value="1"/>
</dbReference>
<reference evidence="2" key="1">
    <citation type="journal article" date="2014" name="Int. J. Syst. Evol. Microbiol.">
        <title>Complete genome sequence of Corynebacterium casei LMG S-19264T (=DSM 44701T), isolated from a smear-ripened cheese.</title>
        <authorList>
            <consortium name="US DOE Joint Genome Institute (JGI-PGF)"/>
            <person name="Walter F."/>
            <person name="Albersmeier A."/>
            <person name="Kalinowski J."/>
            <person name="Ruckert C."/>
        </authorList>
    </citation>
    <scope>NUCLEOTIDE SEQUENCE</scope>
    <source>
        <strain evidence="2">CGMCC 1.15034</strain>
    </source>
</reference>
<sequence>MAMSCCRFDGHQAQGAYVARVGGDEFIGITDEIPLPAGAELLATRMRAQFERPIEVDGHALEIDLCVGVALYPRDADNAVSLLADAALYRAKHEGRGAIRLFTTAMDQQLRERRALEHDLRVAVERGELFPEYQPQQHRDGTLKGYEALVALAPSGSRRHSARRVYSCRRAERLDRADRRLGVDGSVPGSGIMAPAP</sequence>
<dbReference type="CDD" id="cd01949">
    <property type="entry name" value="GGDEF"/>
    <property type="match status" value="1"/>
</dbReference>
<dbReference type="Proteomes" id="UP000625079">
    <property type="component" value="Unassembled WGS sequence"/>
</dbReference>
<gene>
    <name evidence="2" type="ORF">GCM10010987_61430</name>
</gene>
<dbReference type="InterPro" id="IPR035919">
    <property type="entry name" value="EAL_sf"/>
</dbReference>
<dbReference type="PANTHER" id="PTHR44757">
    <property type="entry name" value="DIGUANYLATE CYCLASE DGCP"/>
    <property type="match status" value="1"/>
</dbReference>
<dbReference type="RefSeq" id="WP_244659436.1">
    <property type="nucleotide sequence ID" value="NZ_BMHC01000019.1"/>
</dbReference>
<dbReference type="InterPro" id="IPR000160">
    <property type="entry name" value="GGDEF_dom"/>
</dbReference>
<organism evidence="2 3">
    <name type="scientific">Bradyrhizobium guangdongense</name>
    <dbReference type="NCBI Taxonomy" id="1325090"/>
    <lineage>
        <taxon>Bacteria</taxon>
        <taxon>Pseudomonadati</taxon>
        <taxon>Pseudomonadota</taxon>
        <taxon>Alphaproteobacteria</taxon>
        <taxon>Hyphomicrobiales</taxon>
        <taxon>Nitrobacteraceae</taxon>
        <taxon>Bradyrhizobium</taxon>
    </lineage>
</organism>
<dbReference type="EMBL" id="BMHC01000019">
    <property type="protein sequence ID" value="GGI30838.1"/>
    <property type="molecule type" value="Genomic_DNA"/>
</dbReference>
<dbReference type="AlphaFoldDB" id="A0AA87WBN0"/>
<name>A0AA87WBN0_9BRAD</name>
<dbReference type="InterPro" id="IPR029787">
    <property type="entry name" value="Nucleotide_cyclase"/>
</dbReference>
<evidence type="ECO:0000313" key="3">
    <source>
        <dbReference type="Proteomes" id="UP000625079"/>
    </source>
</evidence>
<dbReference type="SUPFAM" id="SSF55073">
    <property type="entry name" value="Nucleotide cyclase"/>
    <property type="match status" value="1"/>
</dbReference>
<protein>
    <recommendedName>
        <fullName evidence="1">GGDEF domain-containing protein</fullName>
    </recommendedName>
</protein>
<feature type="domain" description="GGDEF" evidence="1">
    <location>
        <begin position="1"/>
        <end position="104"/>
    </location>
</feature>
<dbReference type="SUPFAM" id="SSF141868">
    <property type="entry name" value="EAL domain-like"/>
    <property type="match status" value="1"/>
</dbReference>
<dbReference type="NCBIfam" id="TIGR00254">
    <property type="entry name" value="GGDEF"/>
    <property type="match status" value="1"/>
</dbReference>
<accession>A0AA87WBN0</accession>
<dbReference type="Gene3D" id="3.30.70.270">
    <property type="match status" value="1"/>
</dbReference>
<dbReference type="Pfam" id="PF00990">
    <property type="entry name" value="GGDEF"/>
    <property type="match status" value="1"/>
</dbReference>
<evidence type="ECO:0000313" key="2">
    <source>
        <dbReference type="EMBL" id="GGI30838.1"/>
    </source>
</evidence>
<dbReference type="InterPro" id="IPR052155">
    <property type="entry name" value="Biofilm_reg_signaling"/>
</dbReference>
<dbReference type="InterPro" id="IPR043128">
    <property type="entry name" value="Rev_trsase/Diguanyl_cyclase"/>
</dbReference>
<reference evidence="2" key="2">
    <citation type="submission" date="2022-12" db="EMBL/GenBank/DDBJ databases">
        <authorList>
            <person name="Sun Q."/>
            <person name="Zhou Y."/>
        </authorList>
    </citation>
    <scope>NUCLEOTIDE SEQUENCE</scope>
    <source>
        <strain evidence="2">CGMCC 1.15034</strain>
    </source>
</reference>
<evidence type="ECO:0000259" key="1">
    <source>
        <dbReference type="PROSITE" id="PS50887"/>
    </source>
</evidence>